<proteinExistence type="predicted"/>
<accession>A0AC60Q2H6</accession>
<protein>
    <submittedName>
        <fullName evidence="1">Uncharacterized protein</fullName>
    </submittedName>
</protein>
<dbReference type="Proteomes" id="UP000805193">
    <property type="component" value="Unassembled WGS sequence"/>
</dbReference>
<organism evidence="1 2">
    <name type="scientific">Ixodes persulcatus</name>
    <name type="common">Taiga tick</name>
    <dbReference type="NCBI Taxonomy" id="34615"/>
    <lineage>
        <taxon>Eukaryota</taxon>
        <taxon>Metazoa</taxon>
        <taxon>Ecdysozoa</taxon>
        <taxon>Arthropoda</taxon>
        <taxon>Chelicerata</taxon>
        <taxon>Arachnida</taxon>
        <taxon>Acari</taxon>
        <taxon>Parasitiformes</taxon>
        <taxon>Ixodida</taxon>
        <taxon>Ixodoidea</taxon>
        <taxon>Ixodidae</taxon>
        <taxon>Ixodinae</taxon>
        <taxon>Ixodes</taxon>
    </lineage>
</organism>
<reference evidence="1 2" key="1">
    <citation type="journal article" date="2020" name="Cell">
        <title>Large-Scale Comparative Analyses of Tick Genomes Elucidate Their Genetic Diversity and Vector Capacities.</title>
        <authorList>
            <consortium name="Tick Genome and Microbiome Consortium (TIGMIC)"/>
            <person name="Jia N."/>
            <person name="Wang J."/>
            <person name="Shi W."/>
            <person name="Du L."/>
            <person name="Sun Y."/>
            <person name="Zhan W."/>
            <person name="Jiang J.F."/>
            <person name="Wang Q."/>
            <person name="Zhang B."/>
            <person name="Ji P."/>
            <person name="Bell-Sakyi L."/>
            <person name="Cui X.M."/>
            <person name="Yuan T.T."/>
            <person name="Jiang B.G."/>
            <person name="Yang W.F."/>
            <person name="Lam T.T."/>
            <person name="Chang Q.C."/>
            <person name="Ding S.J."/>
            <person name="Wang X.J."/>
            <person name="Zhu J.G."/>
            <person name="Ruan X.D."/>
            <person name="Zhao L."/>
            <person name="Wei J.T."/>
            <person name="Ye R.Z."/>
            <person name="Que T.C."/>
            <person name="Du C.H."/>
            <person name="Zhou Y.H."/>
            <person name="Cheng J.X."/>
            <person name="Dai P.F."/>
            <person name="Guo W.B."/>
            <person name="Han X.H."/>
            <person name="Huang E.J."/>
            <person name="Li L.F."/>
            <person name="Wei W."/>
            <person name="Gao Y.C."/>
            <person name="Liu J.Z."/>
            <person name="Shao H.Z."/>
            <person name="Wang X."/>
            <person name="Wang C.C."/>
            <person name="Yang T.C."/>
            <person name="Huo Q.B."/>
            <person name="Li W."/>
            <person name="Chen H.Y."/>
            <person name="Chen S.E."/>
            <person name="Zhou L.G."/>
            <person name="Ni X.B."/>
            <person name="Tian J.H."/>
            <person name="Sheng Y."/>
            <person name="Liu T."/>
            <person name="Pan Y.S."/>
            <person name="Xia L.Y."/>
            <person name="Li J."/>
            <person name="Zhao F."/>
            <person name="Cao W.C."/>
        </authorList>
    </citation>
    <scope>NUCLEOTIDE SEQUENCE [LARGE SCALE GENOMIC DNA]</scope>
    <source>
        <strain evidence="1">Iper-2018</strain>
    </source>
</reference>
<evidence type="ECO:0000313" key="1">
    <source>
        <dbReference type="EMBL" id="KAG0427902.1"/>
    </source>
</evidence>
<dbReference type="EMBL" id="JABSTQ010009582">
    <property type="protein sequence ID" value="KAG0427902.1"/>
    <property type="molecule type" value="Genomic_DNA"/>
</dbReference>
<sequence length="67" mass="7736">MSNDGRGACLKRRRRLRIRLRLVDSTTTTSAARMMDCSRTGAHTIAGLVYAVRRFIAEQPRRRYLLL</sequence>
<gene>
    <name evidence="1" type="ORF">HPB47_025077</name>
</gene>
<comment type="caution">
    <text evidence="1">The sequence shown here is derived from an EMBL/GenBank/DDBJ whole genome shotgun (WGS) entry which is preliminary data.</text>
</comment>
<evidence type="ECO:0000313" key="2">
    <source>
        <dbReference type="Proteomes" id="UP000805193"/>
    </source>
</evidence>
<name>A0AC60Q2H6_IXOPE</name>
<keyword evidence="2" id="KW-1185">Reference proteome</keyword>